<dbReference type="InterPro" id="IPR027417">
    <property type="entry name" value="P-loop_NTPase"/>
</dbReference>
<dbReference type="PROSITE" id="PS50082">
    <property type="entry name" value="WD_REPEATS_2"/>
    <property type="match status" value="1"/>
</dbReference>
<evidence type="ECO:0000259" key="4">
    <source>
        <dbReference type="PROSITE" id="PS50837"/>
    </source>
</evidence>
<dbReference type="Pfam" id="PF17100">
    <property type="entry name" value="NACHT_N"/>
    <property type="match status" value="1"/>
</dbReference>
<dbReference type="OrthoDB" id="674604at2759"/>
<dbReference type="Pfam" id="PF24883">
    <property type="entry name" value="NPHP3_N"/>
    <property type="match status" value="1"/>
</dbReference>
<dbReference type="Gene3D" id="2.130.10.10">
    <property type="entry name" value="YVTN repeat-like/Quinoprotein amine dehydrogenase"/>
    <property type="match status" value="4"/>
</dbReference>
<keyword evidence="2" id="KW-0677">Repeat</keyword>
<feature type="domain" description="NACHT" evidence="4">
    <location>
        <begin position="369"/>
        <end position="530"/>
    </location>
</feature>
<dbReference type="InterPro" id="IPR031359">
    <property type="entry name" value="NACHT_N"/>
</dbReference>
<dbReference type="PROSITE" id="PS50837">
    <property type="entry name" value="NACHT"/>
    <property type="match status" value="1"/>
</dbReference>
<dbReference type="PROSITE" id="PS00678">
    <property type="entry name" value="WD_REPEATS_1"/>
    <property type="match status" value="1"/>
</dbReference>
<name>A0A9W9V1R7_9EURO</name>
<dbReference type="SUPFAM" id="SSF50960">
    <property type="entry name" value="TolB, C-terminal domain"/>
    <property type="match status" value="1"/>
</dbReference>
<evidence type="ECO:0000256" key="3">
    <source>
        <dbReference type="PROSITE-ProRule" id="PRU00221"/>
    </source>
</evidence>
<protein>
    <recommendedName>
        <fullName evidence="4">NACHT domain-containing protein</fullName>
    </recommendedName>
</protein>
<keyword evidence="1 3" id="KW-0853">WD repeat</keyword>
<keyword evidence="6" id="KW-1185">Reference proteome</keyword>
<feature type="repeat" description="WD" evidence="3">
    <location>
        <begin position="1200"/>
        <end position="1240"/>
    </location>
</feature>
<comment type="caution">
    <text evidence="5">The sequence shown here is derived from an EMBL/GenBank/DDBJ whole genome shotgun (WGS) entry which is preliminary data.</text>
</comment>
<evidence type="ECO:0000256" key="2">
    <source>
        <dbReference type="ARBA" id="ARBA00022737"/>
    </source>
</evidence>
<dbReference type="InterPro" id="IPR019775">
    <property type="entry name" value="WD40_repeat_CS"/>
</dbReference>
<dbReference type="SUPFAM" id="SSF50978">
    <property type="entry name" value="WD40 repeat-like"/>
    <property type="match status" value="1"/>
</dbReference>
<dbReference type="InterPro" id="IPR015943">
    <property type="entry name" value="WD40/YVTN_repeat-like_dom_sf"/>
</dbReference>
<evidence type="ECO:0000256" key="1">
    <source>
        <dbReference type="ARBA" id="ARBA00022574"/>
    </source>
</evidence>
<dbReference type="Gene3D" id="3.40.50.300">
    <property type="entry name" value="P-loop containing nucleotide triphosphate hydrolases"/>
    <property type="match status" value="1"/>
</dbReference>
<dbReference type="PROSITE" id="PS50294">
    <property type="entry name" value="WD_REPEATS_REGION"/>
    <property type="match status" value="1"/>
</dbReference>
<dbReference type="GeneID" id="81442329"/>
<dbReference type="PANTHER" id="PTHR10039">
    <property type="entry name" value="AMELOGENIN"/>
    <property type="match status" value="1"/>
</dbReference>
<accession>A0A9W9V1R7</accession>
<dbReference type="Pfam" id="PF00400">
    <property type="entry name" value="WD40"/>
    <property type="match status" value="2"/>
</dbReference>
<sequence length="1587" mass="177926">MKFCGRLKKFMHGSHQDRRGDSKSKNQQILHPNTEFSVEAIPAFVDVPPVALTGHWKDALEQVNSEHPKLVESYRKILLQQTPVGGELPSDSDYDLLLGDLIKTRFQEIEKAQLKFTIYGREIIVREQVRRTVNIILTAKDFISTAVSSEPHAALAWAGVLVLLNPVVKSTTQGDDAMEFFEKISMLMVRYRVVESTPIDLPASASPDHANSLKDLTSLINTQMIKLYAQILKYQIHLAKHFIKSGFFRFVEDLAVTDDWNGMYRAINDVDESICQSLNTLNMHTMTRIECDLGSLHGKIDASKEIMIDARDNAKEAREAQLLSQLDIAKEARMDSWDVGQKTPGCLEGTQVKTLQAIQNWLECPQSGNIYWLSGMAGTGKSTISRTVAMACGRKRTMVNQEPLPRNILLGACFFFDKNDNDRKTAKRLFTTICSDLTTNLPDIKSDVCDCISAHPHIGSESISNQWRRLILDPLVLLDKNSLVQLTLVIVIDALDECEDDEDIDSIIQLFNQVDMLSTISLRLLLTSRPEIRIQSSFNSISNDPRSAFQKNELQKVNVVNIDDDDITKFVSFELDRIAQKHNMGKDWPGKEQIKKLAEKSDGLFIYAATACRFLSSSRLAKNERERRLQMIFEGKCDESTPQHSLDLIYTQILQISVIGEALDEEKEERCRLFQKVVGALITLFTPLCIEDISKLLAENKSDIESIFQRLHSAISGGEDRASPVRLLHLSFRDFLLDDQRCLAQSFLISQRDVHDLLLTDCLHVLSATLKQNICSFSDESTLAADIEPAQLESHLPHHVQYACLHWVGHLQGAMRESLDGDEVFKFLTAHLLHWLEALCLMGKFSEGLYVSSLAYCPENSYVRKYFSHVIPKSIIRPPKVRKGWDSCQQTLYVAARHKNLCFSPDGKLVAICTVHIWETATGSLVKTFDTLEKGCLVEFSSDGKQIICLLKDATVKVWNVATGILVKEIQGHPDSSFVPILGLFSSDKSLAVFADSRGTIQILGLENEETKIPIKAYTEQDSSEKMVLALSPDGTTLATGYEDGKLEFWCTLTGNVRHGVDFTFSAHGPFSDRGKYANGRFSLDGTKFGLTCGVGILHVWDTAKGVLLKQINDDCLDLIFLPDGRLLTADSREVRIWDLEPGAIVERFPVSFGSEISLRLSANGNLSSVEAPCMWGAWCSGGHSGINVLNLVTGLSTALNGHTSRVNDLVFSHDGMMASAASDGTVRLWDLTLPSTLEQADKEKYSIRDVITSPCNDAALIDLFGQALLWDAKTGTIKKAIDGYGLWSFSPDGRLFFRKIDNNHQVWSRDTCELLRELPIQSPGMRWQDVAFSPDGQLLATRLGIWEISTGEHLHTFSAVTEVLHGDKLFPSFGDYGKRVEFSPDGRLLAIRLNGESNADHKTAVLEIWNVTPWKRLAVRVISVDSMARPDYMGFTPDRKSLAIGGYCMGLQLWNFTSDRVTIPCTPGWSVEAIAFSPDSKRLAFWRSDWKFGLYDLATGTLTTKKTDFCNHWPGIGRVQLYFSEDSAMLDTSFGRIDVDAFFHGTNSTNSAAMFVDNNWVMQGSKRVFCFPRRIQWRMQQPSWTH</sequence>
<dbReference type="SUPFAM" id="SSF50998">
    <property type="entry name" value="Quinoprotein alcohol dehydrogenase-like"/>
    <property type="match status" value="1"/>
</dbReference>
<proteinExistence type="predicted"/>
<gene>
    <name evidence="5" type="ORF">N7496_010237</name>
</gene>
<dbReference type="InterPro" id="IPR011047">
    <property type="entry name" value="Quinoprotein_ADH-like_sf"/>
</dbReference>
<evidence type="ECO:0000313" key="5">
    <source>
        <dbReference type="EMBL" id="KAJ5364524.1"/>
    </source>
</evidence>
<dbReference type="SMART" id="SM00320">
    <property type="entry name" value="WD40"/>
    <property type="match status" value="7"/>
</dbReference>
<dbReference type="InterPro" id="IPR001680">
    <property type="entry name" value="WD40_rpt"/>
</dbReference>
<dbReference type="Proteomes" id="UP001147782">
    <property type="component" value="Unassembled WGS sequence"/>
</dbReference>
<evidence type="ECO:0000313" key="6">
    <source>
        <dbReference type="Proteomes" id="UP001147782"/>
    </source>
</evidence>
<dbReference type="InterPro" id="IPR056884">
    <property type="entry name" value="NPHP3-like_N"/>
</dbReference>
<dbReference type="RefSeq" id="XP_056552150.1">
    <property type="nucleotide sequence ID" value="XM_056703150.1"/>
</dbReference>
<dbReference type="SUPFAM" id="SSF52540">
    <property type="entry name" value="P-loop containing nucleoside triphosphate hydrolases"/>
    <property type="match status" value="1"/>
</dbReference>
<organism evidence="5 6">
    <name type="scientific">Penicillium cataractarum</name>
    <dbReference type="NCBI Taxonomy" id="2100454"/>
    <lineage>
        <taxon>Eukaryota</taxon>
        <taxon>Fungi</taxon>
        <taxon>Dikarya</taxon>
        <taxon>Ascomycota</taxon>
        <taxon>Pezizomycotina</taxon>
        <taxon>Eurotiomycetes</taxon>
        <taxon>Eurotiomycetidae</taxon>
        <taxon>Eurotiales</taxon>
        <taxon>Aspergillaceae</taxon>
        <taxon>Penicillium</taxon>
    </lineage>
</organism>
<reference evidence="5" key="2">
    <citation type="journal article" date="2023" name="IMA Fungus">
        <title>Comparative genomic study of the Penicillium genus elucidates a diverse pangenome and 15 lateral gene transfer events.</title>
        <authorList>
            <person name="Petersen C."/>
            <person name="Sorensen T."/>
            <person name="Nielsen M.R."/>
            <person name="Sondergaard T.E."/>
            <person name="Sorensen J.L."/>
            <person name="Fitzpatrick D.A."/>
            <person name="Frisvad J.C."/>
            <person name="Nielsen K.L."/>
        </authorList>
    </citation>
    <scope>NUCLEOTIDE SEQUENCE</scope>
    <source>
        <strain evidence="5">IBT 29864</strain>
    </source>
</reference>
<dbReference type="EMBL" id="JAPZBS010000008">
    <property type="protein sequence ID" value="KAJ5364524.1"/>
    <property type="molecule type" value="Genomic_DNA"/>
</dbReference>
<dbReference type="PANTHER" id="PTHR10039:SF17">
    <property type="entry name" value="FUNGAL STAND N-TERMINAL GOODBYE DOMAIN-CONTAINING PROTEIN-RELATED"/>
    <property type="match status" value="1"/>
</dbReference>
<dbReference type="InterPro" id="IPR007111">
    <property type="entry name" value="NACHT_NTPase"/>
</dbReference>
<dbReference type="InterPro" id="IPR036322">
    <property type="entry name" value="WD40_repeat_dom_sf"/>
</dbReference>
<reference evidence="5" key="1">
    <citation type="submission" date="2022-11" db="EMBL/GenBank/DDBJ databases">
        <authorList>
            <person name="Petersen C."/>
        </authorList>
    </citation>
    <scope>NUCLEOTIDE SEQUENCE</scope>
    <source>
        <strain evidence="5">IBT 29864</strain>
    </source>
</reference>